<dbReference type="SMART" id="SM00408">
    <property type="entry name" value="IGc2"/>
    <property type="match status" value="2"/>
</dbReference>
<dbReference type="CDD" id="cd00096">
    <property type="entry name" value="Ig"/>
    <property type="match status" value="1"/>
</dbReference>
<accession>A0A182QVU9</accession>
<dbReference type="PANTHER" id="PTHR11640:SF154">
    <property type="entry name" value="IRREGULAR CHIASM C-ROUGHEST PROTEIN-LIKE PROTEIN"/>
    <property type="match status" value="1"/>
</dbReference>
<evidence type="ECO:0000256" key="6">
    <source>
        <dbReference type="SAM" id="MobiDB-lite"/>
    </source>
</evidence>
<protein>
    <recommendedName>
        <fullName evidence="7">Ig-like domain-containing protein</fullName>
    </recommendedName>
</protein>
<feature type="domain" description="Ig-like" evidence="7">
    <location>
        <begin position="229"/>
        <end position="309"/>
    </location>
</feature>
<feature type="compositionally biased region" description="Low complexity" evidence="6">
    <location>
        <begin position="1433"/>
        <end position="1442"/>
    </location>
</feature>
<feature type="region of interest" description="Disordered" evidence="6">
    <location>
        <begin position="1515"/>
        <end position="1537"/>
    </location>
</feature>
<sequence>MKLTIGLQRFAEQPKYTEVNPGQDALLVCKVIDKRGVCSWQKDNKPVGIYPKKYEWASQYGIGQTAHVGGDCSLWVRAAQLEFDDGLWECQVTASDFTTQDALTSQPVRLVVRVPPQRPRLEHEGVHVPPGHNVTVDSGAVATVKCVSHYGNPPAQLKWFLGDQEISPIHPQTNSTEPDNPRTWSAASVVQIPASKERHGIVLKCLALHESYAARSVAVEARLDVKYAPTVRLIGAPQIDLEEGKDSLILRCVADANPPASIVWRRAGRSEIASLQESLQLRPVGRRDAGLYTCQAQNSVGTSDTMSVQLDIKYAPKILSAGPDRLTTAPLFSPAAFECLAEGNPTPTYKWVQRISTPGKPFLDRGRESRLVIDNVTYDYQGEYECRATNFINGQERTATSDSIALQVVGAPQVLRTTSTTGGVAGHSVSVRKGDSATLSLIVCADPRPRHVAWEWGSLRLEAGSGIGRYRVDDVTQDSREDCYLATLHIDDADLQDQRPYYLVVENERGTDRHAISLRVEGMFSAVEPLELSYLLGIAGGCLAAFLILICLCIYAVRARKCCFRNRNNYKTSEKDSEKADLKSRSDSTSVPPLDSIYTTPTGFHHHHHHPHHAAHHPHQNGTPGSPEAMKTPNSETDCGTVKESLTDDASTAGTSPLQEGETGCGGGQPVSSPSGQPELSEVGGSGSTTTATATATATAPSSQRSDKESAVEEGDRCVREDSPSVRSTGRRSHDRTQGHSRASGSSRLEQAHGPNGDTKSEQQQQPKARLPAKASDYGLERFNRLLNRLDRGNFLIKTSFKKSYSLILMSARGSVPTGGDFSAPDGGDAARDESKQAGGNGSSVSNSSNSTTTGATSSGTSGRAASFKRAQQQPHGRAGIAPMGGSLRGWYPRSRGILIKANSSTGIYQLAGEGRTGSATLERMEHANTTALPTTDGPAVPVPGRTEASTDADHRTPNGHNCNGNSLTPNDPTLGDGEKDRSASNNESDELCRSEVFDNDSGSGSGGRSELNNRVPPSTGSPRKPTGNYENIRPVGDHRHRLGSMDGGGHHTLAGSASSYRKQYGGRKKSNAASTGSEWDEDESKLSSSLPHTSSEYYWQSADTTAVPTRFFQRQDYLQPALDFPPDRSTRTKLDVERARRRTHTKRRWLGGGKRAKAPSNVPDESGKESGSDLPSTTFHLPALFGGGSDHSGKRPPQLKNINLHFPNKTSHQQQHQQQHELSTGRTPVVGGASNPTLPTGYQQLALPIATPRNERRYFSKAKSHFLRLGQKWRLLSASGPGKHRAHPHQHPHQHQLVSSYNLDDLIKATHRYGQENESANLSQKIVYKSYKSELDLTKNLAYLDTFLNERFDGVQEQEPARDRQRTLGRGGYSRHKRAKSCSKALDPCLKVPNGGRSDLDDPGTTNGTVRTSANLIQLEDVWDGGRGQWLTTNTSSTSSSEYLRNNLSTTGPTDARKMRDFFRLDGSSTTAGREHDDDDEAGEDEEDEEEEATLDDDDDARMLLFDSLASFSGVQAPVGPVPTTRAGHPLPLVEHYGKNNATSSSLSSSDYASVYSSATSSGGNGAQGNVTALHAATQFKLLATPEEGDSASRSEYSPHRKQPRMNLLQPTGSNNASNPFMTQSATEAPKASSHRIYNNFLDESPQALSVPGSPAEGLQVEKNHRLRKPYGGGAGPTRVPPLAGSISPRSGAAYRVQQQQQQQQKPSNSRSHFRQMALDTGDLTYHQEDYLQHYQNAARARSRHGAVGSIEAEMHCSSSSSSFRHHPGYRHRSPGDTAGCNGVEDLRPNNALANENSDNDSDSDRGRGEALVKTLASDDVVTADELLLLVNAAIDIRRSHAVGDGTRGGIKNALLAGNRLSSNEPLSDGESATANEGSTALLAYKPTAGDERRAGTGGRRRAFPGINQPTGSGPVASKPGTALSGSYLNYGPHRVIVSQSRKERGEVVLEYEC</sequence>
<evidence type="ECO:0000256" key="2">
    <source>
        <dbReference type="ARBA" id="ARBA00023136"/>
    </source>
</evidence>
<evidence type="ECO:0000256" key="5">
    <source>
        <dbReference type="ARBA" id="ARBA00023319"/>
    </source>
</evidence>
<feature type="region of interest" description="Disordered" evidence="6">
    <location>
        <begin position="574"/>
        <end position="778"/>
    </location>
</feature>
<feature type="compositionally biased region" description="Polar residues" evidence="6">
    <location>
        <begin position="1610"/>
        <end position="1628"/>
    </location>
</feature>
<keyword evidence="5" id="KW-0393">Immunoglobulin domain</keyword>
<feature type="compositionally biased region" description="Basic and acidic residues" evidence="6">
    <location>
        <begin position="705"/>
        <end position="724"/>
    </location>
</feature>
<feature type="region of interest" description="Disordered" evidence="6">
    <location>
        <begin position="1891"/>
        <end position="1924"/>
    </location>
</feature>
<feature type="domain" description="Ig-like" evidence="7">
    <location>
        <begin position="316"/>
        <end position="405"/>
    </location>
</feature>
<feature type="domain" description="Ig-like" evidence="7">
    <location>
        <begin position="119"/>
        <end position="224"/>
    </location>
</feature>
<keyword evidence="4" id="KW-0325">Glycoprotein</keyword>
<dbReference type="Pfam" id="PF08205">
    <property type="entry name" value="C2-set_2"/>
    <property type="match status" value="1"/>
</dbReference>
<keyword evidence="2" id="KW-0472">Membrane</keyword>
<dbReference type="InterPro" id="IPR013162">
    <property type="entry name" value="CD80_C2-set"/>
</dbReference>
<feature type="compositionally biased region" description="Basic residues" evidence="6">
    <location>
        <begin position="604"/>
        <end position="619"/>
    </location>
</feature>
<feature type="compositionally biased region" description="Polar residues" evidence="6">
    <location>
        <begin position="1011"/>
        <end position="1022"/>
    </location>
</feature>
<feature type="compositionally biased region" description="Low complexity" evidence="6">
    <location>
        <begin position="843"/>
        <end position="866"/>
    </location>
</feature>
<dbReference type="GO" id="GO:0050839">
    <property type="term" value="F:cell adhesion molecule binding"/>
    <property type="evidence" value="ECO:0007669"/>
    <property type="project" value="TreeGrafter"/>
</dbReference>
<dbReference type="VEuPathDB" id="VectorBase:AFAF017913"/>
<dbReference type="GO" id="GO:0098609">
    <property type="term" value="P:cell-cell adhesion"/>
    <property type="evidence" value="ECO:0007669"/>
    <property type="project" value="TreeGrafter"/>
</dbReference>
<dbReference type="Pfam" id="PF13927">
    <property type="entry name" value="Ig_3"/>
    <property type="match status" value="2"/>
</dbReference>
<feature type="compositionally biased region" description="Basic and acidic residues" evidence="6">
    <location>
        <begin position="1456"/>
        <end position="1465"/>
    </location>
</feature>
<feature type="compositionally biased region" description="Polar residues" evidence="6">
    <location>
        <begin position="648"/>
        <end position="658"/>
    </location>
</feature>
<feature type="compositionally biased region" description="Polar residues" evidence="6">
    <location>
        <begin position="1443"/>
        <end position="1454"/>
    </location>
</feature>
<feature type="region of interest" description="Disordered" evidence="6">
    <location>
        <begin position="1428"/>
        <end position="1501"/>
    </location>
</feature>
<evidence type="ECO:0000313" key="9">
    <source>
        <dbReference type="Proteomes" id="UP000075886"/>
    </source>
</evidence>
<feature type="compositionally biased region" description="Basic and acidic residues" evidence="6">
    <location>
        <begin position="1357"/>
        <end position="1367"/>
    </location>
</feature>
<evidence type="ECO:0000256" key="4">
    <source>
        <dbReference type="ARBA" id="ARBA00023180"/>
    </source>
</evidence>
<dbReference type="GO" id="GO:0005886">
    <property type="term" value="C:plasma membrane"/>
    <property type="evidence" value="ECO:0007669"/>
    <property type="project" value="TreeGrafter"/>
</dbReference>
<feature type="compositionally biased region" description="Basic residues" evidence="6">
    <location>
        <begin position="1765"/>
        <end position="1774"/>
    </location>
</feature>
<dbReference type="InterPro" id="IPR013783">
    <property type="entry name" value="Ig-like_fold"/>
</dbReference>
<feature type="region of interest" description="Disordered" evidence="6">
    <location>
        <begin position="814"/>
        <end position="888"/>
    </location>
</feature>
<evidence type="ECO:0000256" key="3">
    <source>
        <dbReference type="ARBA" id="ARBA00023157"/>
    </source>
</evidence>
<feature type="compositionally biased region" description="Acidic residues" evidence="6">
    <location>
        <begin position="1478"/>
        <end position="1501"/>
    </location>
</feature>
<feature type="compositionally biased region" description="Polar residues" evidence="6">
    <location>
        <begin position="740"/>
        <end position="749"/>
    </location>
</feature>
<dbReference type="GO" id="GO:0005911">
    <property type="term" value="C:cell-cell junction"/>
    <property type="evidence" value="ECO:0007669"/>
    <property type="project" value="TreeGrafter"/>
</dbReference>
<evidence type="ECO:0000313" key="8">
    <source>
        <dbReference type="EnsemblMetazoa" id="AFAF017913-PA"/>
    </source>
</evidence>
<feature type="compositionally biased region" description="Low complexity" evidence="6">
    <location>
        <begin position="689"/>
        <end position="700"/>
    </location>
</feature>
<dbReference type="EMBL" id="AXCN02000345">
    <property type="status" value="NOT_ANNOTATED_CDS"/>
    <property type="molecule type" value="Genomic_DNA"/>
</dbReference>
<reference evidence="8" key="2">
    <citation type="submission" date="2020-05" db="UniProtKB">
        <authorList>
            <consortium name="EnsemblMetazoa"/>
        </authorList>
    </citation>
    <scope>IDENTIFICATION</scope>
    <source>
        <strain evidence="8">FAR1</strain>
    </source>
</reference>
<feature type="compositionally biased region" description="Basic and acidic residues" evidence="6">
    <location>
        <begin position="1126"/>
        <end position="1139"/>
    </location>
</feature>
<feature type="region of interest" description="Disordered" evidence="6">
    <location>
        <begin position="929"/>
        <end position="1088"/>
    </location>
</feature>
<dbReference type="Gene3D" id="2.60.40.10">
    <property type="entry name" value="Immunoglobulins"/>
    <property type="match status" value="5"/>
</dbReference>
<dbReference type="Proteomes" id="UP000075886">
    <property type="component" value="Unassembled WGS sequence"/>
</dbReference>
<feature type="compositionally biased region" description="Polar residues" evidence="6">
    <location>
        <begin position="587"/>
        <end position="602"/>
    </location>
</feature>
<evidence type="ECO:0000256" key="1">
    <source>
        <dbReference type="ARBA" id="ARBA00004479"/>
    </source>
</evidence>
<evidence type="ECO:0000259" key="7">
    <source>
        <dbReference type="PROSITE" id="PS50835"/>
    </source>
</evidence>
<feature type="compositionally biased region" description="Basic and acidic residues" evidence="6">
    <location>
        <begin position="574"/>
        <end position="586"/>
    </location>
</feature>
<dbReference type="PROSITE" id="PS50835">
    <property type="entry name" value="IG_LIKE"/>
    <property type="match status" value="4"/>
</dbReference>
<dbReference type="SUPFAM" id="SSF48726">
    <property type="entry name" value="Immunoglobulin"/>
    <property type="match status" value="5"/>
</dbReference>
<dbReference type="PANTHER" id="PTHR11640">
    <property type="entry name" value="NEPHRIN"/>
    <property type="match status" value="1"/>
</dbReference>
<dbReference type="InterPro" id="IPR036179">
    <property type="entry name" value="Ig-like_dom_sf"/>
</dbReference>
<feature type="region of interest" description="Disordered" evidence="6">
    <location>
        <begin position="1668"/>
        <end position="1715"/>
    </location>
</feature>
<keyword evidence="9" id="KW-1185">Reference proteome</keyword>
<keyword evidence="3" id="KW-1015">Disulfide bond</keyword>
<name>A0A182QVU9_9DIPT</name>
<dbReference type="InterPro" id="IPR003598">
    <property type="entry name" value="Ig_sub2"/>
</dbReference>
<feature type="region of interest" description="Disordered" evidence="6">
    <location>
        <begin position="1586"/>
        <end position="1634"/>
    </location>
</feature>
<dbReference type="InterPro" id="IPR007110">
    <property type="entry name" value="Ig-like_dom"/>
</dbReference>
<proteinExistence type="predicted"/>
<organism evidence="8 9">
    <name type="scientific">Anopheles farauti</name>
    <dbReference type="NCBI Taxonomy" id="69004"/>
    <lineage>
        <taxon>Eukaryota</taxon>
        <taxon>Metazoa</taxon>
        <taxon>Ecdysozoa</taxon>
        <taxon>Arthropoda</taxon>
        <taxon>Hexapoda</taxon>
        <taxon>Insecta</taxon>
        <taxon>Pterygota</taxon>
        <taxon>Neoptera</taxon>
        <taxon>Endopterygota</taxon>
        <taxon>Diptera</taxon>
        <taxon>Nematocera</taxon>
        <taxon>Culicoidea</taxon>
        <taxon>Culicidae</taxon>
        <taxon>Anophelinae</taxon>
        <taxon>Anopheles</taxon>
    </lineage>
</organism>
<dbReference type="SMART" id="SM00409">
    <property type="entry name" value="IG"/>
    <property type="match status" value="5"/>
</dbReference>
<reference evidence="9" key="1">
    <citation type="submission" date="2014-01" db="EMBL/GenBank/DDBJ databases">
        <title>The Genome Sequence of Anopheles farauti FAR1 (V2).</title>
        <authorList>
            <consortium name="The Broad Institute Genomics Platform"/>
            <person name="Neafsey D.E."/>
            <person name="Besansky N."/>
            <person name="Howell P."/>
            <person name="Walton C."/>
            <person name="Young S.K."/>
            <person name="Zeng Q."/>
            <person name="Gargeya S."/>
            <person name="Fitzgerald M."/>
            <person name="Haas B."/>
            <person name="Abouelleil A."/>
            <person name="Allen A.W."/>
            <person name="Alvarado L."/>
            <person name="Arachchi H.M."/>
            <person name="Berlin A.M."/>
            <person name="Chapman S.B."/>
            <person name="Gainer-Dewar J."/>
            <person name="Goldberg J."/>
            <person name="Griggs A."/>
            <person name="Gujja S."/>
            <person name="Hansen M."/>
            <person name="Howarth C."/>
            <person name="Imamovic A."/>
            <person name="Ireland A."/>
            <person name="Larimer J."/>
            <person name="McCowan C."/>
            <person name="Murphy C."/>
            <person name="Pearson M."/>
            <person name="Poon T.W."/>
            <person name="Priest M."/>
            <person name="Roberts A."/>
            <person name="Saif S."/>
            <person name="Shea T."/>
            <person name="Sisk P."/>
            <person name="Sykes S."/>
            <person name="Wortman J."/>
            <person name="Nusbaum C."/>
            <person name="Birren B."/>
        </authorList>
    </citation>
    <scope>NUCLEOTIDE SEQUENCE [LARGE SCALE GENOMIC DNA]</scope>
    <source>
        <strain evidence="9">FAR1</strain>
    </source>
</reference>
<feature type="compositionally biased region" description="Basic residues" evidence="6">
    <location>
        <begin position="1140"/>
        <end position="1158"/>
    </location>
</feature>
<feature type="region of interest" description="Disordered" evidence="6">
    <location>
        <begin position="1357"/>
        <end position="1377"/>
    </location>
</feature>
<feature type="region of interest" description="Disordered" evidence="6">
    <location>
        <begin position="1123"/>
        <end position="1239"/>
    </location>
</feature>
<dbReference type="EnsemblMetazoa" id="AFAF017913-RA">
    <property type="protein sequence ID" value="AFAF017913-PA"/>
    <property type="gene ID" value="AFAF017913"/>
</dbReference>
<comment type="subcellular location">
    <subcellularLocation>
        <location evidence="1">Membrane</location>
        <topology evidence="1">Single-pass type I membrane protein</topology>
    </subcellularLocation>
</comment>
<dbReference type="STRING" id="69004.A0A182QVU9"/>
<dbReference type="InterPro" id="IPR051275">
    <property type="entry name" value="Cell_adhesion_signaling"/>
</dbReference>
<dbReference type="InterPro" id="IPR003599">
    <property type="entry name" value="Ig_sub"/>
</dbReference>
<feature type="region of interest" description="Disordered" evidence="6">
    <location>
        <begin position="1760"/>
        <end position="1808"/>
    </location>
</feature>
<feature type="compositionally biased region" description="Polar residues" evidence="6">
    <location>
        <begin position="959"/>
        <end position="972"/>
    </location>
</feature>
<feature type="domain" description="Ig-like" evidence="7">
    <location>
        <begin position="8"/>
        <end position="104"/>
    </location>
</feature>